<reference evidence="7" key="1">
    <citation type="submission" date="2022-07" db="EMBL/GenBank/DDBJ databases">
        <title>Fungi with potential for degradation of polypropylene.</title>
        <authorList>
            <person name="Gostincar C."/>
        </authorList>
    </citation>
    <scope>NUCLEOTIDE SEQUENCE</scope>
    <source>
        <strain evidence="7">EXF-13308</strain>
    </source>
</reference>
<dbReference type="PANTHER" id="PTHR43791:SF36">
    <property type="entry name" value="TRANSPORTER, PUTATIVE (AFU_ORTHOLOGUE AFUA_6G08340)-RELATED"/>
    <property type="match status" value="1"/>
</dbReference>
<keyword evidence="8" id="KW-1185">Reference proteome</keyword>
<evidence type="ECO:0000256" key="6">
    <source>
        <dbReference type="SAM" id="MobiDB-lite"/>
    </source>
</evidence>
<gene>
    <name evidence="7" type="ORF">NKR23_g11516</name>
</gene>
<dbReference type="EMBL" id="JANBVO010000063">
    <property type="protein sequence ID" value="KAJ9131785.1"/>
    <property type="molecule type" value="Genomic_DNA"/>
</dbReference>
<dbReference type="GO" id="GO:0022857">
    <property type="term" value="F:transmembrane transporter activity"/>
    <property type="evidence" value="ECO:0007669"/>
    <property type="project" value="TreeGrafter"/>
</dbReference>
<feature type="region of interest" description="Disordered" evidence="6">
    <location>
        <begin position="1"/>
        <end position="21"/>
    </location>
</feature>
<dbReference type="SUPFAM" id="SSF103473">
    <property type="entry name" value="MFS general substrate transporter"/>
    <property type="match status" value="1"/>
</dbReference>
<dbReference type="Gene3D" id="1.20.1250.20">
    <property type="entry name" value="MFS general substrate transporter like domains"/>
    <property type="match status" value="1"/>
</dbReference>
<evidence type="ECO:0000313" key="8">
    <source>
        <dbReference type="Proteomes" id="UP001174694"/>
    </source>
</evidence>
<comment type="caution">
    <text evidence="7">The sequence shown here is derived from an EMBL/GenBank/DDBJ whole genome shotgun (WGS) entry which is preliminary data.</text>
</comment>
<organism evidence="7 8">
    <name type="scientific">Pleurostoma richardsiae</name>
    <dbReference type="NCBI Taxonomy" id="41990"/>
    <lineage>
        <taxon>Eukaryota</taxon>
        <taxon>Fungi</taxon>
        <taxon>Dikarya</taxon>
        <taxon>Ascomycota</taxon>
        <taxon>Pezizomycotina</taxon>
        <taxon>Sordariomycetes</taxon>
        <taxon>Sordariomycetidae</taxon>
        <taxon>Calosphaeriales</taxon>
        <taxon>Pleurostomataceae</taxon>
        <taxon>Pleurostoma</taxon>
    </lineage>
</organism>
<dbReference type="AlphaFoldDB" id="A0AA38VDG9"/>
<evidence type="ECO:0000256" key="5">
    <source>
        <dbReference type="ARBA" id="ARBA00023136"/>
    </source>
</evidence>
<accession>A0AA38VDG9</accession>
<evidence type="ECO:0000256" key="1">
    <source>
        <dbReference type="ARBA" id="ARBA00004141"/>
    </source>
</evidence>
<evidence type="ECO:0000256" key="3">
    <source>
        <dbReference type="ARBA" id="ARBA00022692"/>
    </source>
</evidence>
<comment type="subcellular location">
    <subcellularLocation>
        <location evidence="1">Membrane</location>
        <topology evidence="1">Multi-pass membrane protein</topology>
    </subcellularLocation>
</comment>
<keyword evidence="4" id="KW-1133">Transmembrane helix</keyword>
<dbReference type="InterPro" id="IPR036259">
    <property type="entry name" value="MFS_trans_sf"/>
</dbReference>
<keyword evidence="3" id="KW-0812">Transmembrane</keyword>
<evidence type="ECO:0000256" key="2">
    <source>
        <dbReference type="ARBA" id="ARBA00022448"/>
    </source>
</evidence>
<proteinExistence type="predicted"/>
<protein>
    <submittedName>
        <fullName evidence="7">Uncharacterized protein</fullName>
    </submittedName>
</protein>
<dbReference type="PANTHER" id="PTHR43791">
    <property type="entry name" value="PERMEASE-RELATED"/>
    <property type="match status" value="1"/>
</dbReference>
<dbReference type="Proteomes" id="UP001174694">
    <property type="component" value="Unassembled WGS sequence"/>
</dbReference>
<name>A0AA38VDG9_9PEZI</name>
<sequence>MTSNEANTNEKDTGVTPAPPGASVFVDEQEVEKIYNHKLDGDDALDFLKAHGVTAITPEEDRRILRKVDLFLMPLMMITYTLNFMDKNALSNSVNYGLRDDLHLVGDQYSWSSGSVFYLAYMVSQPLRCLLGRSPDDHGCLSVLRVADDCAGHSGRI</sequence>
<evidence type="ECO:0000313" key="7">
    <source>
        <dbReference type="EMBL" id="KAJ9131785.1"/>
    </source>
</evidence>
<keyword evidence="2" id="KW-0813">Transport</keyword>
<dbReference type="GO" id="GO:0016020">
    <property type="term" value="C:membrane"/>
    <property type="evidence" value="ECO:0007669"/>
    <property type="project" value="UniProtKB-SubCell"/>
</dbReference>
<keyword evidence="5" id="KW-0472">Membrane</keyword>
<evidence type="ECO:0000256" key="4">
    <source>
        <dbReference type="ARBA" id="ARBA00022989"/>
    </source>
</evidence>